<dbReference type="InterPro" id="IPR024072">
    <property type="entry name" value="DHFR-like_dom_sf"/>
</dbReference>
<evidence type="ECO:0000313" key="2">
    <source>
        <dbReference type="EMBL" id="BBH87048.1"/>
    </source>
</evidence>
<sequence>MRKLWVKAWLTLDGVFDADTMGHWWPPAGETAADAARRLEYVVEEYSKGDIYLLGRTTYEMLWPGWSTQTTGDGPGPILNSMKKYVVSTTLETAPWKESTIIRENVVEEITKLKQQSGKDIIIDGSATLVHSLMGTDLIDEYRFLVLPYIMGRGRRFFPEGTLETKLRLVESRRISSDTLAVVYQPDNS</sequence>
<dbReference type="InterPro" id="IPR050765">
    <property type="entry name" value="Riboflavin_Biosynth_HTPR"/>
</dbReference>
<dbReference type="PANTHER" id="PTHR38011:SF11">
    <property type="entry name" value="2,5-DIAMINO-6-RIBOSYLAMINO-4(3H)-PYRIMIDINONE 5'-PHOSPHATE REDUCTASE"/>
    <property type="match status" value="1"/>
</dbReference>
<name>A0A455SI47_9CHLR</name>
<feature type="domain" description="Bacterial bifunctional deaminase-reductase C-terminal" evidence="1">
    <location>
        <begin position="3"/>
        <end position="180"/>
    </location>
</feature>
<evidence type="ECO:0000259" key="1">
    <source>
        <dbReference type="Pfam" id="PF01872"/>
    </source>
</evidence>
<dbReference type="AlphaFoldDB" id="A0A455SI47"/>
<reference evidence="2" key="1">
    <citation type="submission" date="2018-12" db="EMBL/GenBank/DDBJ databases">
        <title>Novel natural products biosynthetic potential of the class Ktedonobacteria.</title>
        <authorList>
            <person name="Zheng Y."/>
            <person name="Saitou A."/>
            <person name="Wang C.M."/>
            <person name="Toyoda A."/>
            <person name="Minakuchi Y."/>
            <person name="Sekiguchi Y."/>
            <person name="Ueda K."/>
            <person name="Takano H."/>
            <person name="Sakai Y."/>
            <person name="Yokota A."/>
            <person name="Yabe S."/>
        </authorList>
    </citation>
    <scope>NUCLEOTIDE SEQUENCE</scope>
    <source>
        <strain evidence="2">COM3</strain>
    </source>
</reference>
<dbReference type="Gene3D" id="3.40.430.10">
    <property type="entry name" value="Dihydrofolate Reductase, subunit A"/>
    <property type="match status" value="1"/>
</dbReference>
<gene>
    <name evidence="2" type="ORF">KTC_17990</name>
</gene>
<accession>A0A455SI47</accession>
<dbReference type="Pfam" id="PF01872">
    <property type="entry name" value="RibD_C"/>
    <property type="match status" value="1"/>
</dbReference>
<dbReference type="GO" id="GO:0008703">
    <property type="term" value="F:5-amino-6-(5-phosphoribosylamino)uracil reductase activity"/>
    <property type="evidence" value="ECO:0007669"/>
    <property type="project" value="InterPro"/>
</dbReference>
<dbReference type="GO" id="GO:0009231">
    <property type="term" value="P:riboflavin biosynthetic process"/>
    <property type="evidence" value="ECO:0007669"/>
    <property type="project" value="InterPro"/>
</dbReference>
<dbReference type="InterPro" id="IPR002734">
    <property type="entry name" value="RibDG_C"/>
</dbReference>
<dbReference type="PANTHER" id="PTHR38011">
    <property type="entry name" value="DIHYDROFOLATE REDUCTASE FAMILY PROTEIN (AFU_ORTHOLOGUE AFUA_8G06820)"/>
    <property type="match status" value="1"/>
</dbReference>
<organism evidence="2">
    <name type="scientific">Thermosporothrix sp. COM3</name>
    <dbReference type="NCBI Taxonomy" id="2490863"/>
    <lineage>
        <taxon>Bacteria</taxon>
        <taxon>Bacillati</taxon>
        <taxon>Chloroflexota</taxon>
        <taxon>Ktedonobacteria</taxon>
        <taxon>Ktedonobacterales</taxon>
        <taxon>Thermosporotrichaceae</taxon>
        <taxon>Thermosporothrix</taxon>
    </lineage>
</organism>
<proteinExistence type="predicted"/>
<dbReference type="SUPFAM" id="SSF53597">
    <property type="entry name" value="Dihydrofolate reductase-like"/>
    <property type="match status" value="1"/>
</dbReference>
<protein>
    <submittedName>
        <fullName evidence="2">Pyrimidine reductase</fullName>
    </submittedName>
</protein>
<dbReference type="EMBL" id="AP019376">
    <property type="protein sequence ID" value="BBH87048.1"/>
    <property type="molecule type" value="Genomic_DNA"/>
</dbReference>